<sequence>MGPRRDVEKDLMQMLRKQRKAAGDKFDGRSKASQGKCRVKLLTVTQFCKTISGLLFLSISLPSRYQATLLISPMSTFTKGRIFSITAINNGGQCLQLRVSSSGMLFVFKFQSIHDFLLYYSTWRRTRRLWLKVHALRIYDPEDKAEEVCVTAFALTRSAKLMQFSRYLMREGRRRGRCSAGGCLTYFFRLSMARARGLDNGVTLPEEGSSPASVAVQGSPCHTGHGDPERLFTLCITASLLSILIALGRKGPTSDLTAGRDRLAITTVGSPPIVFGYHLLMICQGVGRKISFIVPVSNADIGYNKYRCLRTALHSWQGEDVDIDALARQVRHASDSITILPGSRSWVLCCTVRKHKGVQYPLLSFLIASLGEMAEDSSFDASLKISGRNDSCAGAISSVVVCVFPESHLEADISDPGIVRENLNVCDEDTATSALDQRYGLAFTVSITEAVVLIV</sequence>
<name>A0AA39P2B9_9AGAR</name>
<evidence type="ECO:0000313" key="2">
    <source>
        <dbReference type="Proteomes" id="UP001175228"/>
    </source>
</evidence>
<gene>
    <name evidence="1" type="ORF">EDD18DRAFT_1115610</name>
</gene>
<dbReference type="Proteomes" id="UP001175228">
    <property type="component" value="Unassembled WGS sequence"/>
</dbReference>
<keyword evidence="2" id="KW-1185">Reference proteome</keyword>
<comment type="caution">
    <text evidence="1">The sequence shown here is derived from an EMBL/GenBank/DDBJ whole genome shotgun (WGS) entry which is preliminary data.</text>
</comment>
<protein>
    <submittedName>
        <fullName evidence="1">Uncharacterized protein</fullName>
    </submittedName>
</protein>
<dbReference type="EMBL" id="JAUEPU010000136">
    <property type="protein sequence ID" value="KAK0476266.1"/>
    <property type="molecule type" value="Genomic_DNA"/>
</dbReference>
<accession>A0AA39P2B9</accession>
<proteinExistence type="predicted"/>
<dbReference type="AlphaFoldDB" id="A0AA39P2B9"/>
<evidence type="ECO:0000313" key="1">
    <source>
        <dbReference type="EMBL" id="KAK0476266.1"/>
    </source>
</evidence>
<organism evidence="1 2">
    <name type="scientific">Armillaria luteobubalina</name>
    <dbReference type="NCBI Taxonomy" id="153913"/>
    <lineage>
        <taxon>Eukaryota</taxon>
        <taxon>Fungi</taxon>
        <taxon>Dikarya</taxon>
        <taxon>Basidiomycota</taxon>
        <taxon>Agaricomycotina</taxon>
        <taxon>Agaricomycetes</taxon>
        <taxon>Agaricomycetidae</taxon>
        <taxon>Agaricales</taxon>
        <taxon>Marasmiineae</taxon>
        <taxon>Physalacriaceae</taxon>
        <taxon>Armillaria</taxon>
    </lineage>
</organism>
<reference evidence="1" key="1">
    <citation type="submission" date="2023-06" db="EMBL/GenBank/DDBJ databases">
        <authorList>
            <consortium name="Lawrence Berkeley National Laboratory"/>
            <person name="Ahrendt S."/>
            <person name="Sahu N."/>
            <person name="Indic B."/>
            <person name="Wong-Bajracharya J."/>
            <person name="Merenyi Z."/>
            <person name="Ke H.-M."/>
            <person name="Monk M."/>
            <person name="Kocsube S."/>
            <person name="Drula E."/>
            <person name="Lipzen A."/>
            <person name="Balint B."/>
            <person name="Henrissat B."/>
            <person name="Andreopoulos B."/>
            <person name="Martin F.M."/>
            <person name="Harder C.B."/>
            <person name="Rigling D."/>
            <person name="Ford K.L."/>
            <person name="Foster G.D."/>
            <person name="Pangilinan J."/>
            <person name="Papanicolaou A."/>
            <person name="Barry K."/>
            <person name="LaButti K."/>
            <person name="Viragh M."/>
            <person name="Koriabine M."/>
            <person name="Yan M."/>
            <person name="Riley R."/>
            <person name="Champramary S."/>
            <person name="Plett K.L."/>
            <person name="Tsai I.J."/>
            <person name="Slot J."/>
            <person name="Sipos G."/>
            <person name="Plett J."/>
            <person name="Nagy L.G."/>
            <person name="Grigoriev I.V."/>
        </authorList>
    </citation>
    <scope>NUCLEOTIDE SEQUENCE</scope>
    <source>
        <strain evidence="1">HWK02</strain>
    </source>
</reference>